<reference evidence="2 3" key="1">
    <citation type="submission" date="2019-09" db="EMBL/GenBank/DDBJ databases">
        <authorList>
            <person name="Chandra G."/>
            <person name="Truman W A."/>
        </authorList>
    </citation>
    <scope>NUCLEOTIDE SEQUENCE [LARGE SCALE GENOMIC DNA]</scope>
    <source>
        <strain evidence="2">PS655</strain>
    </source>
</reference>
<proteinExistence type="predicted"/>
<feature type="domain" description="DUF551" evidence="1">
    <location>
        <begin position="30"/>
        <end position="94"/>
    </location>
</feature>
<dbReference type="InterPro" id="IPR007539">
    <property type="entry name" value="DUF551"/>
</dbReference>
<organism evidence="2 3">
    <name type="scientific">Pseudomonas fluorescens</name>
    <dbReference type="NCBI Taxonomy" id="294"/>
    <lineage>
        <taxon>Bacteria</taxon>
        <taxon>Pseudomonadati</taxon>
        <taxon>Pseudomonadota</taxon>
        <taxon>Gammaproteobacteria</taxon>
        <taxon>Pseudomonadales</taxon>
        <taxon>Pseudomonadaceae</taxon>
        <taxon>Pseudomonas</taxon>
    </lineage>
</organism>
<dbReference type="AlphaFoldDB" id="A0A5E6TZR1"/>
<dbReference type="Pfam" id="PF04448">
    <property type="entry name" value="DUF551"/>
    <property type="match status" value="1"/>
</dbReference>
<sequence>MSKQQAVRILQQQMHSIATEAQQALPELNGWIKCSDRLPPVRQRVLAYRLGKKTNDGPFFAMTCGNEHRPWRYIDGDRCDITPTHWHEIPVPPTE</sequence>
<name>A0A5E6TZR1_PSEFL</name>
<dbReference type="Proteomes" id="UP000327167">
    <property type="component" value="Unassembled WGS sequence"/>
</dbReference>
<dbReference type="EMBL" id="CABVHJ010000009">
    <property type="protein sequence ID" value="VVM98909.1"/>
    <property type="molecule type" value="Genomic_DNA"/>
</dbReference>
<protein>
    <recommendedName>
        <fullName evidence="1">DUF551 domain-containing protein</fullName>
    </recommendedName>
</protein>
<evidence type="ECO:0000313" key="2">
    <source>
        <dbReference type="EMBL" id="VVM98909.1"/>
    </source>
</evidence>
<gene>
    <name evidence="2" type="ORF">PS655_03227</name>
</gene>
<evidence type="ECO:0000313" key="3">
    <source>
        <dbReference type="Proteomes" id="UP000327167"/>
    </source>
</evidence>
<accession>A0A5E6TZR1</accession>
<evidence type="ECO:0000259" key="1">
    <source>
        <dbReference type="Pfam" id="PF04448"/>
    </source>
</evidence>
<dbReference type="RefSeq" id="WP_191630897.1">
    <property type="nucleotide sequence ID" value="NZ_CABVHJ010000009.1"/>
</dbReference>